<evidence type="ECO:0000313" key="2">
    <source>
        <dbReference type="Proteomes" id="UP000076925"/>
    </source>
</evidence>
<evidence type="ECO:0000313" key="1">
    <source>
        <dbReference type="EMBL" id="KYC44012.1"/>
    </source>
</evidence>
<dbReference type="AlphaFoldDB" id="A0A139XHA9"/>
<organism evidence="1 2">
    <name type="scientific">Scytonema hofmannii PCC 7110</name>
    <dbReference type="NCBI Taxonomy" id="128403"/>
    <lineage>
        <taxon>Bacteria</taxon>
        <taxon>Bacillati</taxon>
        <taxon>Cyanobacteriota</taxon>
        <taxon>Cyanophyceae</taxon>
        <taxon>Nostocales</taxon>
        <taxon>Scytonemataceae</taxon>
        <taxon>Scytonema</taxon>
    </lineage>
</organism>
<comment type="caution">
    <text evidence="1">The sequence shown here is derived from an EMBL/GenBank/DDBJ whole genome shotgun (WGS) entry which is preliminary data.</text>
</comment>
<dbReference type="RefSeq" id="WP_017741304.1">
    <property type="nucleotide sequence ID" value="NZ_KQ976354.1"/>
</dbReference>
<accession>A0A139XHA9</accession>
<dbReference type="OrthoDB" id="450111at2"/>
<dbReference type="InterPro" id="IPR036866">
    <property type="entry name" value="RibonucZ/Hydroxyglut_hydro"/>
</dbReference>
<dbReference type="Proteomes" id="UP000076925">
    <property type="component" value="Unassembled WGS sequence"/>
</dbReference>
<sequence>MNLHHEIQGKSDRLCCFTGVKQRCAIAKEEFMVWQELVQGTDVWRSEYSVPGYNQVNAFAVLLDEKTLAVVSPPMRMSEEDFAAIEQKGRVAAIIAPHSGHDLGLAEWQARYPVLVVRAGTPVHSSEGGRGHPPHNM</sequence>
<dbReference type="EMBL" id="ANNX02000012">
    <property type="protein sequence ID" value="KYC44012.1"/>
    <property type="molecule type" value="Genomic_DNA"/>
</dbReference>
<dbReference type="SUPFAM" id="SSF56281">
    <property type="entry name" value="Metallo-hydrolase/oxidoreductase"/>
    <property type="match status" value="1"/>
</dbReference>
<proteinExistence type="predicted"/>
<protein>
    <recommendedName>
        <fullName evidence="3">Metallo-beta-lactamase domain-containing protein</fullName>
    </recommendedName>
</protein>
<keyword evidence="2" id="KW-1185">Reference proteome</keyword>
<evidence type="ECO:0008006" key="3">
    <source>
        <dbReference type="Google" id="ProtNLM"/>
    </source>
</evidence>
<gene>
    <name evidence="1" type="ORF">WA1_02385</name>
</gene>
<reference evidence="1 2" key="1">
    <citation type="journal article" date="2013" name="Genome Biol. Evol.">
        <title>Genomes of Stigonematalean cyanobacteria (subsection V) and the evolution of oxygenic photosynthesis from prokaryotes to plastids.</title>
        <authorList>
            <person name="Dagan T."/>
            <person name="Roettger M."/>
            <person name="Stucken K."/>
            <person name="Landan G."/>
            <person name="Koch R."/>
            <person name="Major P."/>
            <person name="Gould S.B."/>
            <person name="Goremykin V.V."/>
            <person name="Rippka R."/>
            <person name="Tandeau de Marsac N."/>
            <person name="Gugger M."/>
            <person name="Lockhart P.J."/>
            <person name="Allen J.F."/>
            <person name="Brune I."/>
            <person name="Maus I."/>
            <person name="Puhler A."/>
            <person name="Martin W.F."/>
        </authorList>
    </citation>
    <scope>NUCLEOTIDE SEQUENCE [LARGE SCALE GENOMIC DNA]</scope>
    <source>
        <strain evidence="1 2">PCC 7110</strain>
    </source>
</reference>
<name>A0A139XHA9_9CYAN</name>